<evidence type="ECO:0008006" key="4">
    <source>
        <dbReference type="Google" id="ProtNLM"/>
    </source>
</evidence>
<dbReference type="Proteomes" id="UP000317421">
    <property type="component" value="Unassembled WGS sequence"/>
</dbReference>
<gene>
    <name evidence="2" type="ORF">Pla108_19030</name>
</gene>
<evidence type="ECO:0000313" key="3">
    <source>
        <dbReference type="Proteomes" id="UP000317421"/>
    </source>
</evidence>
<evidence type="ECO:0000313" key="2">
    <source>
        <dbReference type="EMBL" id="TWT97751.1"/>
    </source>
</evidence>
<comment type="caution">
    <text evidence="2">The sequence shown here is derived from an EMBL/GenBank/DDBJ whole genome shotgun (WGS) entry which is preliminary data.</text>
</comment>
<dbReference type="RefSeq" id="WP_146444658.1">
    <property type="nucleotide sequence ID" value="NZ_SJPR01000002.1"/>
</dbReference>
<proteinExistence type="predicted"/>
<accession>A0A5C6AFA9</accession>
<reference evidence="2 3" key="1">
    <citation type="submission" date="2019-02" db="EMBL/GenBank/DDBJ databases">
        <title>Deep-cultivation of Planctomycetes and their phenomic and genomic characterization uncovers novel biology.</title>
        <authorList>
            <person name="Wiegand S."/>
            <person name="Jogler M."/>
            <person name="Boedeker C."/>
            <person name="Pinto D."/>
            <person name="Vollmers J."/>
            <person name="Rivas-Marin E."/>
            <person name="Kohn T."/>
            <person name="Peeters S.H."/>
            <person name="Heuer A."/>
            <person name="Rast P."/>
            <person name="Oberbeckmann S."/>
            <person name="Bunk B."/>
            <person name="Jeske O."/>
            <person name="Meyerdierks A."/>
            <person name="Storesund J.E."/>
            <person name="Kallscheuer N."/>
            <person name="Luecker S."/>
            <person name="Lage O.M."/>
            <person name="Pohl T."/>
            <person name="Merkel B.J."/>
            <person name="Hornburger P."/>
            <person name="Mueller R.-W."/>
            <person name="Bruemmer F."/>
            <person name="Labrenz M."/>
            <person name="Spormann A.M."/>
            <person name="Op Den Camp H."/>
            <person name="Overmann J."/>
            <person name="Amann R."/>
            <person name="Jetten M.S.M."/>
            <person name="Mascher T."/>
            <person name="Medema M.H."/>
            <person name="Devos D.P."/>
            <person name="Kaster A.-K."/>
            <person name="Ovreas L."/>
            <person name="Rohde M."/>
            <person name="Galperin M.Y."/>
            <person name="Jogler C."/>
        </authorList>
    </citation>
    <scope>NUCLEOTIDE SEQUENCE [LARGE SCALE GENOMIC DNA]</scope>
    <source>
        <strain evidence="2 3">Pla108</strain>
    </source>
</reference>
<organism evidence="2 3">
    <name type="scientific">Botrimarina colliarenosi</name>
    <dbReference type="NCBI Taxonomy" id="2528001"/>
    <lineage>
        <taxon>Bacteria</taxon>
        <taxon>Pseudomonadati</taxon>
        <taxon>Planctomycetota</taxon>
        <taxon>Planctomycetia</taxon>
        <taxon>Pirellulales</taxon>
        <taxon>Lacipirellulaceae</taxon>
        <taxon>Botrimarina</taxon>
    </lineage>
</organism>
<sequence>MKRLSVADGVILSVRGFHTTWRLLTLGVTIVAATGCGGSAAKLSGTVSLDGETIQAQDGFRGTVMFEPTSDGGAPATGVVDESGHYEAMTGAERGLMPGDYAVAVSIVKVTPPRSEGEMPSAQRISPMSYSSSRTSGLSVSVRAGSNNYDIAIDTEQGKNEG</sequence>
<dbReference type="EMBL" id="SJPR01000002">
    <property type="protein sequence ID" value="TWT97751.1"/>
    <property type="molecule type" value="Genomic_DNA"/>
</dbReference>
<keyword evidence="3" id="KW-1185">Reference proteome</keyword>
<feature type="compositionally biased region" description="Low complexity" evidence="1">
    <location>
        <begin position="129"/>
        <end position="141"/>
    </location>
</feature>
<evidence type="ECO:0000256" key="1">
    <source>
        <dbReference type="SAM" id="MobiDB-lite"/>
    </source>
</evidence>
<dbReference type="AlphaFoldDB" id="A0A5C6AFA9"/>
<feature type="region of interest" description="Disordered" evidence="1">
    <location>
        <begin position="113"/>
        <end position="141"/>
    </location>
</feature>
<protein>
    <recommendedName>
        <fullName evidence="4">Carboxypeptidase regulatory-like domain-containing protein</fullName>
    </recommendedName>
</protein>
<name>A0A5C6AFA9_9BACT</name>
<dbReference type="OrthoDB" id="279278at2"/>